<evidence type="ECO:0000313" key="7">
    <source>
        <dbReference type="EMBL" id="MDD7916041.1"/>
    </source>
</evidence>
<keyword evidence="7" id="KW-0547">Nucleotide-binding</keyword>
<evidence type="ECO:0000256" key="5">
    <source>
        <dbReference type="ARBA" id="ARBA00023012"/>
    </source>
</evidence>
<dbReference type="InterPro" id="IPR004358">
    <property type="entry name" value="Sig_transdc_His_kin-like_C"/>
</dbReference>
<dbReference type="GO" id="GO:0005524">
    <property type="term" value="F:ATP binding"/>
    <property type="evidence" value="ECO:0007669"/>
    <property type="project" value="UniProtKB-KW"/>
</dbReference>
<dbReference type="Pfam" id="PF02518">
    <property type="entry name" value="HATPase_c"/>
    <property type="match status" value="1"/>
</dbReference>
<sequence>MNLEIDEDIPIVWLDIVRFNQIINNLVSNAIKFTDKGSVTLRIKKQKQNKNNVTIHTEVIDTGLGIPLDKQETIWEAFTQASSTTNRLYGGTGLGLPIVKSIIEAMGSKVHIESKMKEGSRFYFDINLKKATREELLKTTKKEYIILKGKEYYWLKIIILMLWLECKY</sequence>
<dbReference type="EMBL" id="JAOSLC020000004">
    <property type="protein sequence ID" value="MDD7916041.1"/>
    <property type="molecule type" value="Genomic_DNA"/>
</dbReference>
<dbReference type="Proteomes" id="UP001151478">
    <property type="component" value="Unassembled WGS sequence"/>
</dbReference>
<evidence type="ECO:0000259" key="6">
    <source>
        <dbReference type="PROSITE" id="PS50109"/>
    </source>
</evidence>
<keyword evidence="8" id="KW-1185">Reference proteome</keyword>
<dbReference type="CDD" id="cd16922">
    <property type="entry name" value="HATPase_EvgS-ArcB-TorS-like"/>
    <property type="match status" value="1"/>
</dbReference>
<dbReference type="InterPro" id="IPR050736">
    <property type="entry name" value="Sensor_HK_Regulatory"/>
</dbReference>
<dbReference type="RefSeq" id="WP_274270630.1">
    <property type="nucleotide sequence ID" value="NZ_JAOSLC020000004.1"/>
</dbReference>
<dbReference type="Gene3D" id="3.30.565.10">
    <property type="entry name" value="Histidine kinase-like ATPase, C-terminal domain"/>
    <property type="match status" value="1"/>
</dbReference>
<proteinExistence type="predicted"/>
<accession>A0ABT5SD45</accession>
<evidence type="ECO:0000256" key="1">
    <source>
        <dbReference type="ARBA" id="ARBA00000085"/>
    </source>
</evidence>
<name>A0ABT5SD45_9FLAO</name>
<evidence type="ECO:0000256" key="3">
    <source>
        <dbReference type="ARBA" id="ARBA00022679"/>
    </source>
</evidence>
<dbReference type="InterPro" id="IPR005467">
    <property type="entry name" value="His_kinase_dom"/>
</dbReference>
<comment type="catalytic activity">
    <reaction evidence="1">
        <text>ATP + protein L-histidine = ADP + protein N-phospho-L-histidine.</text>
        <dbReference type="EC" id="2.7.13.3"/>
    </reaction>
</comment>
<dbReference type="PANTHER" id="PTHR43711:SF1">
    <property type="entry name" value="HISTIDINE KINASE 1"/>
    <property type="match status" value="1"/>
</dbReference>
<keyword evidence="5" id="KW-0902">Two-component regulatory system</keyword>
<dbReference type="SMART" id="SM00387">
    <property type="entry name" value="HATPase_c"/>
    <property type="match status" value="1"/>
</dbReference>
<keyword evidence="4" id="KW-0418">Kinase</keyword>
<comment type="caution">
    <text evidence="7">The sequence shown here is derived from an EMBL/GenBank/DDBJ whole genome shotgun (WGS) entry which is preliminary data.</text>
</comment>
<evidence type="ECO:0000256" key="4">
    <source>
        <dbReference type="ARBA" id="ARBA00022777"/>
    </source>
</evidence>
<feature type="domain" description="Histidine kinase" evidence="6">
    <location>
        <begin position="1"/>
        <end position="130"/>
    </location>
</feature>
<dbReference type="PROSITE" id="PS50109">
    <property type="entry name" value="HIS_KIN"/>
    <property type="match status" value="1"/>
</dbReference>
<organism evidence="7 8">
    <name type="scientific">Polaribacter ponticola</name>
    <dbReference type="NCBI Taxonomy" id="2978475"/>
    <lineage>
        <taxon>Bacteria</taxon>
        <taxon>Pseudomonadati</taxon>
        <taxon>Bacteroidota</taxon>
        <taxon>Flavobacteriia</taxon>
        <taxon>Flavobacteriales</taxon>
        <taxon>Flavobacteriaceae</taxon>
    </lineage>
</organism>
<dbReference type="PANTHER" id="PTHR43711">
    <property type="entry name" value="TWO-COMPONENT HISTIDINE KINASE"/>
    <property type="match status" value="1"/>
</dbReference>
<dbReference type="InterPro" id="IPR036890">
    <property type="entry name" value="HATPase_C_sf"/>
</dbReference>
<dbReference type="InterPro" id="IPR003594">
    <property type="entry name" value="HATPase_dom"/>
</dbReference>
<keyword evidence="7" id="KW-0067">ATP-binding</keyword>
<dbReference type="EC" id="2.7.13.3" evidence="2"/>
<reference evidence="7" key="1">
    <citation type="submission" date="2023-02" db="EMBL/GenBank/DDBJ databases">
        <title>Polaribacter ponticola sp. nov., isolated from seawater.</title>
        <authorList>
            <person name="Baek J.H."/>
            <person name="Kim J.M."/>
            <person name="Choi D.G."/>
            <person name="Jeon C.O."/>
        </authorList>
    </citation>
    <scope>NUCLEOTIDE SEQUENCE</scope>
    <source>
        <strain evidence="7">MSW5</strain>
    </source>
</reference>
<dbReference type="PRINTS" id="PR00344">
    <property type="entry name" value="BCTRLSENSOR"/>
</dbReference>
<evidence type="ECO:0000256" key="2">
    <source>
        <dbReference type="ARBA" id="ARBA00012438"/>
    </source>
</evidence>
<keyword evidence="3" id="KW-0808">Transferase</keyword>
<gene>
    <name evidence="7" type="ORF">N5A56_017200</name>
</gene>
<protein>
    <recommendedName>
        <fullName evidence="2">histidine kinase</fullName>
        <ecNumber evidence="2">2.7.13.3</ecNumber>
    </recommendedName>
</protein>
<evidence type="ECO:0000313" key="8">
    <source>
        <dbReference type="Proteomes" id="UP001151478"/>
    </source>
</evidence>
<dbReference type="SUPFAM" id="SSF55874">
    <property type="entry name" value="ATPase domain of HSP90 chaperone/DNA topoisomerase II/histidine kinase"/>
    <property type="match status" value="1"/>
</dbReference>